<dbReference type="GO" id="GO:0004806">
    <property type="term" value="F:triacylglycerol lipase activity"/>
    <property type="evidence" value="ECO:0007669"/>
    <property type="project" value="UniProtKB-EC"/>
</dbReference>
<dbReference type="SUPFAM" id="SSF52151">
    <property type="entry name" value="FabD/lysophospholipase-like"/>
    <property type="match status" value="1"/>
</dbReference>
<feature type="region of interest" description="Disordered" evidence="5">
    <location>
        <begin position="404"/>
        <end position="472"/>
    </location>
</feature>
<dbReference type="PANTHER" id="PTHR12406">
    <property type="entry name" value="CALCIUM-INDEPENDENT PHOSPHOLIPASE A2 IPLA2 -RELATED"/>
    <property type="match status" value="1"/>
</dbReference>
<dbReference type="GO" id="GO:0005737">
    <property type="term" value="C:cytoplasm"/>
    <property type="evidence" value="ECO:0007669"/>
    <property type="project" value="TreeGrafter"/>
</dbReference>
<gene>
    <name evidence="7" type="ORF">JTE90_029103</name>
</gene>
<keyword evidence="8" id="KW-1185">Reference proteome</keyword>
<dbReference type="PANTHER" id="PTHR12406:SF41">
    <property type="entry name" value="BRUMMER, ISOFORM B-RELATED"/>
    <property type="match status" value="1"/>
</dbReference>
<evidence type="ECO:0000256" key="2">
    <source>
        <dbReference type="ARBA" id="ARBA00022801"/>
    </source>
</evidence>
<organism evidence="7 8">
    <name type="scientific">Oedothorax gibbosus</name>
    <dbReference type="NCBI Taxonomy" id="931172"/>
    <lineage>
        <taxon>Eukaryota</taxon>
        <taxon>Metazoa</taxon>
        <taxon>Ecdysozoa</taxon>
        <taxon>Arthropoda</taxon>
        <taxon>Chelicerata</taxon>
        <taxon>Arachnida</taxon>
        <taxon>Araneae</taxon>
        <taxon>Araneomorphae</taxon>
        <taxon>Entelegynae</taxon>
        <taxon>Araneoidea</taxon>
        <taxon>Linyphiidae</taxon>
        <taxon>Erigoninae</taxon>
        <taxon>Oedothorax</taxon>
    </lineage>
</organism>
<dbReference type="InterPro" id="IPR002641">
    <property type="entry name" value="PNPLA_dom"/>
</dbReference>
<comment type="caution">
    <text evidence="7">The sequence shown here is derived from an EMBL/GenBank/DDBJ whole genome shotgun (WGS) entry which is preliminary data.</text>
</comment>
<sequence length="673" mass="75936">MLNLSFAGCGFLGIYHVGVASCFRQYAPHVLVSKIAGASVGSVAAAALICDVSLGQTTSDILAVAVKARSQTLGPLSPRFDLNTLLKERLENALPVDAHNRCSGRLFISVTRWTDKKNVLLSQFNTREELIQAILCSCFIPVYSGLTVPTFQGERYVDGGMSNNLPVLDANTVTVSPFAGEHDICPQDESCNILQVNLANTSIAVSPGNIYRIYRILFPPKPEILNQMCQQGFDDALKFLQRKSIITCTRCLGIQSVVQLQEPEFDTHLQHTYDDCADCRYKRQMASLGSLPEAVVDAIQDACDQVNKGIVNWLYRRRPVRLFSYLTLPYTLPLDISIVIFAKVWNQLPSLRKEMLSKFQAIVDLTKFFLKKFDPERKVYKAMFSCELAITEFDYTPEEEIDSSFTPLNHNNNEPCTVKTEKETKPRTRKLSVRSLSVEPPKPTGRMQRRSYAGFPNSAPQPVQERVRRKSFSEVSRPERVIRNMKFGFTVGLQSEDRQKDFFQSLKSLADEDSDVNIMRLANKAMKMERQYIGQYMASNSEDKVGRVLERPESEAIMSYCYVDEDKSVKITEIYNVTEPDSMVLSEEERRLNSQLEWENNWINPPELMSVVPKSIADTLDDEEFNLSDAECDLSHETVESLDVDSNDLLESVESDGCSALTPTRKPSYAFAT</sequence>
<proteinExistence type="predicted"/>
<feature type="short sequence motif" description="GXSXG" evidence="4">
    <location>
        <begin position="37"/>
        <end position="41"/>
    </location>
</feature>
<dbReference type="GO" id="GO:0055088">
    <property type="term" value="P:lipid homeostasis"/>
    <property type="evidence" value="ECO:0007669"/>
    <property type="project" value="TreeGrafter"/>
</dbReference>
<dbReference type="FunFam" id="3.40.1090.10:FF:000003">
    <property type="entry name" value="Patatin-like phospholipase domain-containing protein 2"/>
    <property type="match status" value="1"/>
</dbReference>
<dbReference type="GO" id="GO:0005811">
    <property type="term" value="C:lipid droplet"/>
    <property type="evidence" value="ECO:0007669"/>
    <property type="project" value="TreeGrafter"/>
</dbReference>
<dbReference type="GO" id="GO:0016020">
    <property type="term" value="C:membrane"/>
    <property type="evidence" value="ECO:0007669"/>
    <property type="project" value="TreeGrafter"/>
</dbReference>
<dbReference type="EC" id="3.1.1.3" evidence="1"/>
<evidence type="ECO:0000256" key="3">
    <source>
        <dbReference type="ARBA" id="ARBA00023098"/>
    </source>
</evidence>
<evidence type="ECO:0000256" key="4">
    <source>
        <dbReference type="PROSITE-ProRule" id="PRU01161"/>
    </source>
</evidence>
<evidence type="ECO:0000313" key="7">
    <source>
        <dbReference type="EMBL" id="KAG8192376.1"/>
    </source>
</evidence>
<dbReference type="InterPro" id="IPR016035">
    <property type="entry name" value="Acyl_Trfase/lysoPLipase"/>
</dbReference>
<dbReference type="EMBL" id="JAFNEN010000140">
    <property type="protein sequence ID" value="KAG8192376.1"/>
    <property type="molecule type" value="Genomic_DNA"/>
</dbReference>
<feature type="active site" description="Nucleophile" evidence="4">
    <location>
        <position position="39"/>
    </location>
</feature>
<evidence type="ECO:0000256" key="5">
    <source>
        <dbReference type="SAM" id="MobiDB-lite"/>
    </source>
</evidence>
<feature type="compositionally biased region" description="Polar residues" evidence="5">
    <location>
        <begin position="404"/>
        <end position="415"/>
    </location>
</feature>
<dbReference type="Pfam" id="PF01734">
    <property type="entry name" value="Patatin"/>
    <property type="match status" value="1"/>
</dbReference>
<feature type="domain" description="PNPLA" evidence="6">
    <location>
        <begin position="4"/>
        <end position="171"/>
    </location>
</feature>
<feature type="active site" description="Proton acceptor" evidence="4">
    <location>
        <position position="158"/>
    </location>
</feature>
<name>A0AAV6V9R0_9ARAC</name>
<keyword evidence="4" id="KW-0442">Lipid degradation</keyword>
<dbReference type="InterPro" id="IPR033562">
    <property type="entry name" value="PLPL"/>
</dbReference>
<dbReference type="PROSITE" id="PS51635">
    <property type="entry name" value="PNPLA"/>
    <property type="match status" value="1"/>
</dbReference>
<reference evidence="7 8" key="1">
    <citation type="journal article" date="2022" name="Nat. Ecol. Evol.">
        <title>A masculinizing supergene underlies an exaggerated male reproductive morph in a spider.</title>
        <authorList>
            <person name="Hendrickx F."/>
            <person name="De Corte Z."/>
            <person name="Sonet G."/>
            <person name="Van Belleghem S.M."/>
            <person name="Kostlbacher S."/>
            <person name="Vangestel C."/>
        </authorList>
    </citation>
    <scope>NUCLEOTIDE SEQUENCE [LARGE SCALE GENOMIC DNA]</scope>
    <source>
        <strain evidence="7">W744_W776</strain>
    </source>
</reference>
<feature type="short sequence motif" description="GXGXXG" evidence="4">
    <location>
        <begin position="8"/>
        <end position="13"/>
    </location>
</feature>
<protein>
    <recommendedName>
        <fullName evidence="1">triacylglycerol lipase</fullName>
        <ecNumber evidence="1">3.1.1.3</ecNumber>
    </recommendedName>
</protein>
<dbReference type="AlphaFoldDB" id="A0AAV6V9R0"/>
<accession>A0AAV6V9R0</accession>
<evidence type="ECO:0000256" key="1">
    <source>
        <dbReference type="ARBA" id="ARBA00013279"/>
    </source>
</evidence>
<dbReference type="FunFam" id="3.40.1090.10:FF:000017">
    <property type="entry name" value="Patatin-like phospholipase domain-containing protein 2"/>
    <property type="match status" value="1"/>
</dbReference>
<evidence type="ECO:0000313" key="8">
    <source>
        <dbReference type="Proteomes" id="UP000827092"/>
    </source>
</evidence>
<keyword evidence="3 4" id="KW-0443">Lipid metabolism</keyword>
<dbReference type="GO" id="GO:0019433">
    <property type="term" value="P:triglyceride catabolic process"/>
    <property type="evidence" value="ECO:0007669"/>
    <property type="project" value="TreeGrafter"/>
</dbReference>
<dbReference type="Proteomes" id="UP000827092">
    <property type="component" value="Unassembled WGS sequence"/>
</dbReference>
<keyword evidence="2 4" id="KW-0378">Hydrolase</keyword>
<dbReference type="Gene3D" id="3.40.1090.10">
    <property type="entry name" value="Cytosolic phospholipase A2 catalytic domain"/>
    <property type="match status" value="2"/>
</dbReference>
<evidence type="ECO:0000259" key="6">
    <source>
        <dbReference type="PROSITE" id="PS51635"/>
    </source>
</evidence>
<feature type="short sequence motif" description="DGA/G" evidence="4">
    <location>
        <begin position="158"/>
        <end position="160"/>
    </location>
</feature>